<dbReference type="SUPFAM" id="SSF109854">
    <property type="entry name" value="DinB/YfiT-like putative metalloenzymes"/>
    <property type="match status" value="1"/>
</dbReference>
<dbReference type="STRING" id="2282107.A0A286UQN5"/>
<dbReference type="OrthoDB" id="5564877at2759"/>
<dbReference type="InParanoid" id="A0A286UQN5"/>
<dbReference type="AlphaFoldDB" id="A0A286UQN5"/>
<dbReference type="EMBL" id="NBII01000002">
    <property type="protein sequence ID" value="PAV21880.1"/>
    <property type="molecule type" value="Genomic_DNA"/>
</dbReference>
<feature type="compositionally biased region" description="Low complexity" evidence="1">
    <location>
        <begin position="7"/>
        <end position="27"/>
    </location>
</feature>
<gene>
    <name evidence="3" type="ORF">PNOK_0183700</name>
</gene>
<organism evidence="3 4">
    <name type="scientific">Pyrrhoderma noxium</name>
    <dbReference type="NCBI Taxonomy" id="2282107"/>
    <lineage>
        <taxon>Eukaryota</taxon>
        <taxon>Fungi</taxon>
        <taxon>Dikarya</taxon>
        <taxon>Basidiomycota</taxon>
        <taxon>Agaricomycotina</taxon>
        <taxon>Agaricomycetes</taxon>
        <taxon>Hymenochaetales</taxon>
        <taxon>Hymenochaetaceae</taxon>
        <taxon>Pyrrhoderma</taxon>
    </lineage>
</organism>
<accession>A0A286UQN5</accession>
<feature type="region of interest" description="Disordered" evidence="1">
    <location>
        <begin position="1"/>
        <end position="60"/>
    </location>
</feature>
<proteinExistence type="predicted"/>
<dbReference type="InterPro" id="IPR024775">
    <property type="entry name" value="DinB-like"/>
</dbReference>
<protein>
    <submittedName>
        <fullName evidence="3">Fk506-binding 5</fullName>
    </submittedName>
</protein>
<dbReference type="PANTHER" id="PTHR39473:SF1">
    <property type="entry name" value="DINB-LIKE DOMAIN-CONTAINING PROTEIN"/>
    <property type="match status" value="1"/>
</dbReference>
<reference evidence="3 4" key="1">
    <citation type="journal article" date="2017" name="Mol. Ecol.">
        <title>Comparative and population genomic landscape of Phellinus noxius: A hypervariable fungus causing root rot in trees.</title>
        <authorList>
            <person name="Chung C.L."/>
            <person name="Lee T.J."/>
            <person name="Akiba M."/>
            <person name="Lee H.H."/>
            <person name="Kuo T.H."/>
            <person name="Liu D."/>
            <person name="Ke H.M."/>
            <person name="Yokoi T."/>
            <person name="Roa M.B."/>
            <person name="Lu M.J."/>
            <person name="Chang Y.Y."/>
            <person name="Ann P.J."/>
            <person name="Tsai J.N."/>
            <person name="Chen C.Y."/>
            <person name="Tzean S.S."/>
            <person name="Ota Y."/>
            <person name="Hattori T."/>
            <person name="Sahashi N."/>
            <person name="Liou R.F."/>
            <person name="Kikuchi T."/>
            <person name="Tsai I.J."/>
        </authorList>
    </citation>
    <scope>NUCLEOTIDE SEQUENCE [LARGE SCALE GENOMIC DNA]</scope>
    <source>
        <strain evidence="3 4">FFPRI411160</strain>
    </source>
</reference>
<name>A0A286UQN5_9AGAM</name>
<evidence type="ECO:0000313" key="3">
    <source>
        <dbReference type="EMBL" id="PAV21880.1"/>
    </source>
</evidence>
<feature type="domain" description="DinB-like" evidence="2">
    <location>
        <begin position="100"/>
        <end position="207"/>
    </location>
</feature>
<dbReference type="InterPro" id="IPR034660">
    <property type="entry name" value="DinB/YfiT-like"/>
</dbReference>
<keyword evidence="4" id="KW-1185">Reference proteome</keyword>
<dbReference type="Pfam" id="PF12867">
    <property type="entry name" value="DinB_2"/>
    <property type="match status" value="1"/>
</dbReference>
<feature type="compositionally biased region" description="Polar residues" evidence="1">
    <location>
        <begin position="28"/>
        <end position="48"/>
    </location>
</feature>
<dbReference type="PANTHER" id="PTHR39473">
    <property type="match status" value="1"/>
</dbReference>
<dbReference type="Proteomes" id="UP000217199">
    <property type="component" value="Unassembled WGS sequence"/>
</dbReference>
<comment type="caution">
    <text evidence="3">The sequence shown here is derived from an EMBL/GenBank/DDBJ whole genome shotgun (WGS) entry which is preliminary data.</text>
</comment>
<evidence type="ECO:0000259" key="2">
    <source>
        <dbReference type="Pfam" id="PF12867"/>
    </source>
</evidence>
<sequence>MQQEEISTSTGTTTTTLPTTTTATVSSNMSKQQQVNGNTHVHTANGNMANGKGEGRVDEDGQSLEKLMRVSVIVLRQAVDLVNTSLTEDGQLSYVSKYIPGSTIGKHLRHARDHFSLLLDSIDPQTGNVINELCYDVRSRGTPMETSRAAAREALEECVERLEGLVPKTKKDEVVVLNAVTPHMQTFRTSFGRELWFGALHAVHHWSMVRVIAGELGIELEESFGVAPSTLVYRGTECALGKSKI</sequence>
<evidence type="ECO:0000313" key="4">
    <source>
        <dbReference type="Proteomes" id="UP000217199"/>
    </source>
</evidence>
<evidence type="ECO:0000256" key="1">
    <source>
        <dbReference type="SAM" id="MobiDB-lite"/>
    </source>
</evidence>